<keyword evidence="4" id="KW-0805">Transcription regulation</keyword>
<reference evidence="10 11" key="1">
    <citation type="submission" date="2016-07" db="EMBL/GenBank/DDBJ databases">
        <title>Pervasive Adenine N6-methylation of Active Genes in Fungi.</title>
        <authorList>
            <consortium name="DOE Joint Genome Institute"/>
            <person name="Mondo S.J."/>
            <person name="Dannebaum R.O."/>
            <person name="Kuo R.C."/>
            <person name="Labutti K."/>
            <person name="Haridas S."/>
            <person name="Kuo A."/>
            <person name="Salamov A."/>
            <person name="Ahrendt S.R."/>
            <person name="Lipzen A."/>
            <person name="Sullivan W."/>
            <person name="Andreopoulos W.B."/>
            <person name="Clum A."/>
            <person name="Lindquist E."/>
            <person name="Daum C."/>
            <person name="Ramamoorthy G.K."/>
            <person name="Gryganskyi A."/>
            <person name="Culley D."/>
            <person name="Magnuson J.K."/>
            <person name="James T.Y."/>
            <person name="O'Malley M.A."/>
            <person name="Stajich J.E."/>
            <person name="Spatafora J.W."/>
            <person name="Visel A."/>
            <person name="Grigoriev I.V."/>
        </authorList>
    </citation>
    <scope>NUCLEOTIDE SEQUENCE [LARGE SCALE GENOMIC DNA]</scope>
    <source>
        <strain evidence="10 11">CBS 129021</strain>
    </source>
</reference>
<dbReference type="Gene3D" id="4.10.240.10">
    <property type="entry name" value="Zn(2)-C6 fungal-type DNA-binding domain"/>
    <property type="match status" value="1"/>
</dbReference>
<feature type="compositionally biased region" description="Pro residues" evidence="8">
    <location>
        <begin position="735"/>
        <end position="751"/>
    </location>
</feature>
<dbReference type="InterPro" id="IPR052202">
    <property type="entry name" value="Yeast_MetPath_Reg"/>
</dbReference>
<keyword evidence="6" id="KW-0804">Transcription</keyword>
<dbReference type="InterPro" id="IPR036864">
    <property type="entry name" value="Zn2-C6_fun-type_DNA-bd_sf"/>
</dbReference>
<dbReference type="InParanoid" id="A0A1Y2DT24"/>
<name>A0A1Y2DT24_9PEZI</name>
<evidence type="ECO:0000256" key="3">
    <source>
        <dbReference type="ARBA" id="ARBA00022833"/>
    </source>
</evidence>
<evidence type="ECO:0000256" key="1">
    <source>
        <dbReference type="ARBA" id="ARBA00004123"/>
    </source>
</evidence>
<gene>
    <name evidence="10" type="ORF">BCR38DRAFT_525414</name>
</gene>
<evidence type="ECO:0000256" key="4">
    <source>
        <dbReference type="ARBA" id="ARBA00023015"/>
    </source>
</evidence>
<dbReference type="CDD" id="cd14653">
    <property type="entry name" value="ZIP_Gal4p-like"/>
    <property type="match status" value="1"/>
</dbReference>
<evidence type="ECO:0000259" key="9">
    <source>
        <dbReference type="PROSITE" id="PS50048"/>
    </source>
</evidence>
<sequence>MDASDVFRHVEGFGKIHHARLPQGFQVPRHTLKVPRGNEHSESDVSQRIAHTLTACCRCRQRKTRCDPTLPRCLPCERSGSTCEYFDTTKGTKISRNYVVKLQERVRALEAELGHYTEEEDFPKNNEDIIRPGGLVRLNESDETPRYLGPSSGISMTRILMEEAKRYTDSKHISELIPEVRVRRQAMTDGGGLSNHGRRSVSFILPLSSRKKSYPMISAVPAENLPSRDMADKLMEVFHQRAQVFTPTLHTRKLAAALEEVYGGGQDPYCNFVIRIVMAISMQKLDAMYAGLADSFYLAAMQYFEDVVRSKDLKTLQCLVLIGQYSLLTPTRTAVYYIIGLATRICQQLGLSDEKTISMGAGDALTLDMRRRLSWIVASMEFGLAYSMGRPNGFAKTDDTVDVKFFDTASDDNISENGIAPGPPDEKKLVAIHFCKMRLCQAEIRRVLYEKKQPEPMDDRNPWFAMMEARMEEWRNTSPENPAWCKPWFTGRYHTMVVSLHRPSPQVPRPSVKSAIKCFDSAAFVIGISSKQMMAAAVDITWVFLLTLYMAVNTILWSVSSYPDIRAAHAREEVQELINVSLDILDQCTERWPGTAAASQLYSTFAKACLQSYEARDTPMLSSTSTFDTPPSQADPNSPSASDVSSTTTMSKPNASAFNPPQFGYVFDTAPEPVNFDNSFPSQPTFRSNSIFLNPASTEPTSRRFSYFPPDFTQSTENLLLEETTPPATESTISPPIPTPLNHLPTPPESIPPGAGATPLSMSTPLLSGSNLSTPNLTQASPVAMPNSMPQQPQRPPPPTFTIPPLPQHHQTQSQRPLPPSTTVTDWFSPPQPFISPYAFGGSGGNVWGDSANGNGLGVMGVGDSPFAGLPPERKGSLSQAQQTELMGVLESEGMSDIKTYLNTGVDFGDLMDTSTLGLNWGNRTS</sequence>
<dbReference type="GO" id="GO:0008270">
    <property type="term" value="F:zinc ion binding"/>
    <property type="evidence" value="ECO:0007669"/>
    <property type="project" value="InterPro"/>
</dbReference>
<evidence type="ECO:0000256" key="6">
    <source>
        <dbReference type="ARBA" id="ARBA00023163"/>
    </source>
</evidence>
<comment type="subcellular location">
    <subcellularLocation>
        <location evidence="1">Nucleus</location>
    </subcellularLocation>
</comment>
<dbReference type="SUPFAM" id="SSF57701">
    <property type="entry name" value="Zn2/Cys6 DNA-binding domain"/>
    <property type="match status" value="1"/>
</dbReference>
<dbReference type="PANTHER" id="PTHR47782">
    <property type="entry name" value="ZN(II)2CYS6 TRANSCRIPTION FACTOR (EUROFUNG)-RELATED"/>
    <property type="match status" value="1"/>
</dbReference>
<feature type="region of interest" description="Disordered" evidence="8">
    <location>
        <begin position="620"/>
        <end position="655"/>
    </location>
</feature>
<dbReference type="AlphaFoldDB" id="A0A1Y2DT24"/>
<dbReference type="CDD" id="cd00067">
    <property type="entry name" value="GAL4"/>
    <property type="match status" value="1"/>
</dbReference>
<keyword evidence="11" id="KW-1185">Reference proteome</keyword>
<proteinExistence type="predicted"/>
<dbReference type="Pfam" id="PF04082">
    <property type="entry name" value="Fungal_trans"/>
    <property type="match status" value="1"/>
</dbReference>
<dbReference type="RefSeq" id="XP_040714257.1">
    <property type="nucleotide sequence ID" value="XM_040865322.1"/>
</dbReference>
<dbReference type="EMBL" id="MCFJ01000009">
    <property type="protein sequence ID" value="ORY62421.1"/>
    <property type="molecule type" value="Genomic_DNA"/>
</dbReference>
<feature type="compositionally biased region" description="Polar residues" evidence="8">
    <location>
        <begin position="760"/>
        <end position="781"/>
    </location>
</feature>
<evidence type="ECO:0000256" key="7">
    <source>
        <dbReference type="ARBA" id="ARBA00023242"/>
    </source>
</evidence>
<feature type="region of interest" description="Disordered" evidence="8">
    <location>
        <begin position="724"/>
        <end position="822"/>
    </location>
</feature>
<dbReference type="GO" id="GO:0000981">
    <property type="term" value="F:DNA-binding transcription factor activity, RNA polymerase II-specific"/>
    <property type="evidence" value="ECO:0007669"/>
    <property type="project" value="InterPro"/>
</dbReference>
<keyword evidence="7" id="KW-0539">Nucleus</keyword>
<evidence type="ECO:0000256" key="5">
    <source>
        <dbReference type="ARBA" id="ARBA00023125"/>
    </source>
</evidence>
<keyword evidence="3" id="KW-0862">Zinc</keyword>
<dbReference type="SMART" id="SM00066">
    <property type="entry name" value="GAL4"/>
    <property type="match status" value="1"/>
</dbReference>
<dbReference type="InterPro" id="IPR007219">
    <property type="entry name" value="XnlR_reg_dom"/>
</dbReference>
<comment type="caution">
    <text evidence="10">The sequence shown here is derived from an EMBL/GenBank/DDBJ whole genome shotgun (WGS) entry which is preliminary data.</text>
</comment>
<accession>A0A1Y2DT24</accession>
<dbReference type="GO" id="GO:0043565">
    <property type="term" value="F:sequence-specific DNA binding"/>
    <property type="evidence" value="ECO:0007669"/>
    <property type="project" value="TreeGrafter"/>
</dbReference>
<feature type="compositionally biased region" description="Low complexity" evidence="8">
    <location>
        <begin position="724"/>
        <end position="734"/>
    </location>
</feature>
<dbReference type="STRING" id="1141098.A0A1Y2DT24"/>
<dbReference type="InterPro" id="IPR001138">
    <property type="entry name" value="Zn2Cys6_DnaBD"/>
</dbReference>
<dbReference type="PANTHER" id="PTHR47782:SF8">
    <property type="entry name" value="ZN(II)2CYS6 TRANSCRIPTION FACTOR (EUROFUNG)"/>
    <property type="match status" value="1"/>
</dbReference>
<feature type="compositionally biased region" description="Pro residues" evidence="8">
    <location>
        <begin position="793"/>
        <end position="807"/>
    </location>
</feature>
<keyword evidence="2" id="KW-0479">Metal-binding</keyword>
<dbReference type="PROSITE" id="PS00463">
    <property type="entry name" value="ZN2_CY6_FUNGAL_1"/>
    <property type="match status" value="1"/>
</dbReference>
<organism evidence="10 11">
    <name type="scientific">Pseudomassariella vexata</name>
    <dbReference type="NCBI Taxonomy" id="1141098"/>
    <lineage>
        <taxon>Eukaryota</taxon>
        <taxon>Fungi</taxon>
        <taxon>Dikarya</taxon>
        <taxon>Ascomycota</taxon>
        <taxon>Pezizomycotina</taxon>
        <taxon>Sordariomycetes</taxon>
        <taxon>Xylariomycetidae</taxon>
        <taxon>Amphisphaeriales</taxon>
        <taxon>Pseudomassariaceae</taxon>
        <taxon>Pseudomassariella</taxon>
    </lineage>
</organism>
<evidence type="ECO:0000256" key="2">
    <source>
        <dbReference type="ARBA" id="ARBA00022723"/>
    </source>
</evidence>
<keyword evidence="5" id="KW-0238">DNA-binding</keyword>
<dbReference type="Pfam" id="PF00172">
    <property type="entry name" value="Zn_clus"/>
    <property type="match status" value="1"/>
</dbReference>
<dbReference type="SMART" id="SM00906">
    <property type="entry name" value="Fungal_trans"/>
    <property type="match status" value="1"/>
</dbReference>
<dbReference type="GO" id="GO:0006351">
    <property type="term" value="P:DNA-templated transcription"/>
    <property type="evidence" value="ECO:0007669"/>
    <property type="project" value="InterPro"/>
</dbReference>
<dbReference type="GeneID" id="63781534"/>
<feature type="domain" description="Zn(2)-C6 fungal-type" evidence="9">
    <location>
        <begin position="55"/>
        <end position="85"/>
    </location>
</feature>
<dbReference type="GO" id="GO:0045944">
    <property type="term" value="P:positive regulation of transcription by RNA polymerase II"/>
    <property type="evidence" value="ECO:0007669"/>
    <property type="project" value="TreeGrafter"/>
</dbReference>
<dbReference type="PROSITE" id="PS50048">
    <property type="entry name" value="ZN2_CY6_FUNGAL_2"/>
    <property type="match status" value="1"/>
</dbReference>
<feature type="compositionally biased region" description="Polar residues" evidence="8">
    <location>
        <begin position="809"/>
        <end position="822"/>
    </location>
</feature>
<evidence type="ECO:0000313" key="10">
    <source>
        <dbReference type="EMBL" id="ORY62421.1"/>
    </source>
</evidence>
<evidence type="ECO:0000313" key="11">
    <source>
        <dbReference type="Proteomes" id="UP000193689"/>
    </source>
</evidence>
<evidence type="ECO:0000256" key="8">
    <source>
        <dbReference type="SAM" id="MobiDB-lite"/>
    </source>
</evidence>
<dbReference type="GO" id="GO:0005634">
    <property type="term" value="C:nucleus"/>
    <property type="evidence" value="ECO:0007669"/>
    <property type="project" value="UniProtKB-SubCell"/>
</dbReference>
<dbReference type="OrthoDB" id="5416384at2759"/>
<dbReference type="Proteomes" id="UP000193689">
    <property type="component" value="Unassembled WGS sequence"/>
</dbReference>
<dbReference type="CDD" id="cd12148">
    <property type="entry name" value="fungal_TF_MHR"/>
    <property type="match status" value="1"/>
</dbReference>
<protein>
    <submittedName>
        <fullName evidence="10">Fungal-specific transcription factor domain-containing protein</fullName>
    </submittedName>
</protein>